<comment type="caution">
    <text evidence="1">The sequence shown here is derived from an EMBL/GenBank/DDBJ whole genome shotgun (WGS) entry which is preliminary data.</text>
</comment>
<sequence length="91" mass="10054">MKLLNQLKRLWRALRGTPNSWPAIDLSLPGGRHLHLVGSIHMGTRDMAPLPAKLVKKLRQADALVVEADISGNETPFSNLPKCPPLVERLS</sequence>
<dbReference type="Proteomes" id="UP000006228">
    <property type="component" value="Unassembled WGS sequence"/>
</dbReference>
<dbReference type="EMBL" id="AEVT01000030">
    <property type="protein sequence ID" value="EGA71195.1"/>
    <property type="molecule type" value="Genomic_DNA"/>
</dbReference>
<proteinExistence type="predicted"/>
<dbReference type="PANTHER" id="PTHR40590:SF1">
    <property type="entry name" value="CYTOPLASMIC PROTEIN"/>
    <property type="match status" value="1"/>
</dbReference>
<dbReference type="RefSeq" id="WP_008074991.1">
    <property type="nucleotide sequence ID" value="NZ_AEVT01000030.1"/>
</dbReference>
<organism evidence="1 2">
    <name type="scientific">Vibrio sinaloensis DSM 21326</name>
    <dbReference type="NCBI Taxonomy" id="945550"/>
    <lineage>
        <taxon>Bacteria</taxon>
        <taxon>Pseudomonadati</taxon>
        <taxon>Pseudomonadota</taxon>
        <taxon>Gammaproteobacteria</taxon>
        <taxon>Vibrionales</taxon>
        <taxon>Vibrionaceae</taxon>
        <taxon>Vibrio</taxon>
        <taxon>Vibrio oreintalis group</taxon>
    </lineage>
</organism>
<protein>
    <recommendedName>
        <fullName evidence="3">GumN family protein</fullName>
    </recommendedName>
</protein>
<evidence type="ECO:0008006" key="3">
    <source>
        <dbReference type="Google" id="ProtNLM"/>
    </source>
</evidence>
<dbReference type="GeneID" id="95568425"/>
<reference evidence="1 2" key="1">
    <citation type="journal article" date="2012" name="Int. J. Syst. Evol. Microbiol.">
        <title>Vibrio caribbeanicus sp. nov., isolated from the marine sponge Scleritoderma cyanea.</title>
        <authorList>
            <person name="Hoffmann M."/>
            <person name="Monday S.R."/>
            <person name="Allard M.W."/>
            <person name="Strain E.A."/>
            <person name="Whittaker P."/>
            <person name="Naum M."/>
            <person name="McCarthy P.J."/>
            <person name="Lopez J.V."/>
            <person name="Fischer M."/>
            <person name="Brown E.W."/>
        </authorList>
    </citation>
    <scope>NUCLEOTIDE SEQUENCE [LARGE SCALE GENOMIC DNA]</scope>
    <source>
        <strain evidence="2">DSMZ 21326</strain>
    </source>
</reference>
<evidence type="ECO:0000313" key="2">
    <source>
        <dbReference type="Proteomes" id="UP000006228"/>
    </source>
</evidence>
<dbReference type="eggNOG" id="COG3735">
    <property type="taxonomic scope" value="Bacteria"/>
</dbReference>
<gene>
    <name evidence="1" type="ORF">VISI1226_08749</name>
</gene>
<name>E8M465_PHOS4</name>
<dbReference type="PANTHER" id="PTHR40590">
    <property type="entry name" value="CYTOPLASMIC PROTEIN-RELATED"/>
    <property type="match status" value="1"/>
</dbReference>
<feature type="non-terminal residue" evidence="1">
    <location>
        <position position="91"/>
    </location>
</feature>
<evidence type="ECO:0000313" key="1">
    <source>
        <dbReference type="EMBL" id="EGA71195.1"/>
    </source>
</evidence>
<dbReference type="Pfam" id="PF01963">
    <property type="entry name" value="TraB_PrgY_gumN"/>
    <property type="match status" value="1"/>
</dbReference>
<dbReference type="AlphaFoldDB" id="E8M465"/>
<dbReference type="InterPro" id="IPR002816">
    <property type="entry name" value="TraB/PrgY/GumN_fam"/>
</dbReference>
<dbReference type="InterPro" id="IPR047111">
    <property type="entry name" value="YbaP-like"/>
</dbReference>
<accession>E8M465</accession>